<comment type="caution">
    <text evidence="1">The sequence shown here is derived from an EMBL/GenBank/DDBJ whole genome shotgun (WGS) entry which is preliminary data.</text>
</comment>
<dbReference type="Proteomes" id="UP000215335">
    <property type="component" value="Unassembled WGS sequence"/>
</dbReference>
<name>A0A232F6W0_9HYME</name>
<protein>
    <submittedName>
        <fullName evidence="1">Uncharacterized protein</fullName>
    </submittedName>
</protein>
<evidence type="ECO:0000313" key="2">
    <source>
        <dbReference type="Proteomes" id="UP000215335"/>
    </source>
</evidence>
<accession>A0A232F6W0</accession>
<reference evidence="1 2" key="1">
    <citation type="journal article" date="2017" name="Curr. Biol.">
        <title>The Evolution of Venom by Co-option of Single-Copy Genes.</title>
        <authorList>
            <person name="Martinson E.O."/>
            <person name="Mrinalini"/>
            <person name="Kelkar Y.D."/>
            <person name="Chang C.H."/>
            <person name="Werren J.H."/>
        </authorList>
    </citation>
    <scope>NUCLEOTIDE SEQUENCE [LARGE SCALE GENOMIC DNA]</scope>
    <source>
        <strain evidence="1 2">Alberta</strain>
        <tissue evidence="1">Whole body</tissue>
    </source>
</reference>
<dbReference type="EMBL" id="NNAY01000879">
    <property type="protein sequence ID" value="OXU26097.1"/>
    <property type="molecule type" value="Genomic_DNA"/>
</dbReference>
<gene>
    <name evidence="1" type="ORF">TSAR_007669</name>
</gene>
<keyword evidence="2" id="KW-1185">Reference proteome</keyword>
<dbReference type="AlphaFoldDB" id="A0A232F6W0"/>
<sequence>IKIIIIIHPSKDNITAVRIFPQRYTAGESGGRGRTCQRNSAELVFPPIARNSGYAAFHRVHTHNPFEGNYSRLISFRRHRLCICTLTYTQETFSKAERNERARKLAVPVRFIKKLSGLLKPKDEALMGHAKRALGKSSAKL</sequence>
<evidence type="ECO:0000313" key="1">
    <source>
        <dbReference type="EMBL" id="OXU26097.1"/>
    </source>
</evidence>
<proteinExistence type="predicted"/>
<feature type="non-terminal residue" evidence="1">
    <location>
        <position position="1"/>
    </location>
</feature>
<organism evidence="1 2">
    <name type="scientific">Trichomalopsis sarcophagae</name>
    <dbReference type="NCBI Taxonomy" id="543379"/>
    <lineage>
        <taxon>Eukaryota</taxon>
        <taxon>Metazoa</taxon>
        <taxon>Ecdysozoa</taxon>
        <taxon>Arthropoda</taxon>
        <taxon>Hexapoda</taxon>
        <taxon>Insecta</taxon>
        <taxon>Pterygota</taxon>
        <taxon>Neoptera</taxon>
        <taxon>Endopterygota</taxon>
        <taxon>Hymenoptera</taxon>
        <taxon>Apocrita</taxon>
        <taxon>Proctotrupomorpha</taxon>
        <taxon>Chalcidoidea</taxon>
        <taxon>Pteromalidae</taxon>
        <taxon>Pteromalinae</taxon>
        <taxon>Trichomalopsis</taxon>
    </lineage>
</organism>